<dbReference type="GO" id="GO:0003729">
    <property type="term" value="F:mRNA binding"/>
    <property type="evidence" value="ECO:0007669"/>
    <property type="project" value="TreeGrafter"/>
</dbReference>
<protein>
    <recommendedName>
        <fullName evidence="4">Suppressor of forked domain-containing protein</fullName>
    </recommendedName>
</protein>
<dbReference type="SUPFAM" id="SSF48452">
    <property type="entry name" value="TPR-like"/>
    <property type="match status" value="1"/>
</dbReference>
<dbReference type="eggNOG" id="KOG1914">
    <property type="taxonomic scope" value="Eukaryota"/>
</dbReference>
<dbReference type="STRING" id="72664.V4L855"/>
<reference evidence="5 6" key="1">
    <citation type="journal article" date="2013" name="Front. Plant Sci.">
        <title>The Reference Genome of the Halophytic Plant Eutrema salsugineum.</title>
        <authorList>
            <person name="Yang R."/>
            <person name="Jarvis D.E."/>
            <person name="Chen H."/>
            <person name="Beilstein M.A."/>
            <person name="Grimwood J."/>
            <person name="Jenkins J."/>
            <person name="Shu S."/>
            <person name="Prochnik S."/>
            <person name="Xin M."/>
            <person name="Ma C."/>
            <person name="Schmutz J."/>
            <person name="Wing R.A."/>
            <person name="Mitchell-Olds T."/>
            <person name="Schumaker K.S."/>
            <person name="Wang X."/>
        </authorList>
    </citation>
    <scope>NUCLEOTIDE SEQUENCE [LARGE SCALE GENOMIC DNA]</scope>
</reference>
<dbReference type="KEGG" id="eus:EUTSA_v10029084mg"/>
<comment type="subcellular location">
    <subcellularLocation>
        <location evidence="1">Nucleus</location>
    </subcellularLocation>
</comment>
<accession>V4L855</accession>
<organism evidence="5 6">
    <name type="scientific">Eutrema salsugineum</name>
    <name type="common">Saltwater cress</name>
    <name type="synonym">Sisymbrium salsugineum</name>
    <dbReference type="NCBI Taxonomy" id="72664"/>
    <lineage>
        <taxon>Eukaryota</taxon>
        <taxon>Viridiplantae</taxon>
        <taxon>Streptophyta</taxon>
        <taxon>Embryophyta</taxon>
        <taxon>Tracheophyta</taxon>
        <taxon>Spermatophyta</taxon>
        <taxon>Magnoliopsida</taxon>
        <taxon>eudicotyledons</taxon>
        <taxon>Gunneridae</taxon>
        <taxon>Pentapetalae</taxon>
        <taxon>rosids</taxon>
        <taxon>malvids</taxon>
        <taxon>Brassicales</taxon>
        <taxon>Brassicaceae</taxon>
        <taxon>Eutremeae</taxon>
        <taxon>Eutrema</taxon>
    </lineage>
</organism>
<dbReference type="GO" id="GO:0031124">
    <property type="term" value="P:mRNA 3'-end processing"/>
    <property type="evidence" value="ECO:0007669"/>
    <property type="project" value="InterPro"/>
</dbReference>
<proteinExistence type="predicted"/>
<evidence type="ECO:0000313" key="6">
    <source>
        <dbReference type="Proteomes" id="UP000030689"/>
    </source>
</evidence>
<dbReference type="Gene3D" id="1.25.40.10">
    <property type="entry name" value="Tetratricopeptide repeat domain"/>
    <property type="match status" value="1"/>
</dbReference>
<name>V4L855_EUTSA</name>
<dbReference type="PANTHER" id="PTHR19980">
    <property type="entry name" value="RNA CLEAVAGE STIMULATION FACTOR"/>
    <property type="match status" value="1"/>
</dbReference>
<dbReference type="AlphaFoldDB" id="V4L855"/>
<dbReference type="InterPro" id="IPR008847">
    <property type="entry name" value="Suf"/>
</dbReference>
<keyword evidence="3" id="KW-0539">Nucleus</keyword>
<evidence type="ECO:0000256" key="2">
    <source>
        <dbReference type="ARBA" id="ARBA00022737"/>
    </source>
</evidence>
<dbReference type="EMBL" id="KI517537">
    <property type="protein sequence ID" value="ESQ38492.1"/>
    <property type="molecule type" value="Genomic_DNA"/>
</dbReference>
<evidence type="ECO:0000256" key="3">
    <source>
        <dbReference type="ARBA" id="ARBA00023242"/>
    </source>
</evidence>
<dbReference type="InterPro" id="IPR011990">
    <property type="entry name" value="TPR-like_helical_dom_sf"/>
</dbReference>
<dbReference type="GO" id="GO:0005634">
    <property type="term" value="C:nucleus"/>
    <property type="evidence" value="ECO:0007669"/>
    <property type="project" value="UniProtKB-SubCell"/>
</dbReference>
<dbReference type="InterPro" id="IPR045243">
    <property type="entry name" value="Rna14-like"/>
</dbReference>
<evidence type="ECO:0000259" key="4">
    <source>
        <dbReference type="Pfam" id="PF05843"/>
    </source>
</evidence>
<keyword evidence="6" id="KW-1185">Reference proteome</keyword>
<sequence>MAVNNDNATKQIFSCCFSTCLQVSSLWHIKSGSMDAAIKIFQRGLKVVPDSEMLTYAYAELEESRGAIQSAKKLYESVLGVSTNSLAHIQARTSKVQNLGLLRLA</sequence>
<dbReference type="Pfam" id="PF05843">
    <property type="entry name" value="Suf"/>
    <property type="match status" value="1"/>
</dbReference>
<dbReference type="Gramene" id="ESQ38492">
    <property type="protein sequence ID" value="ESQ38492"/>
    <property type="gene ID" value="EUTSA_v10029084mg"/>
</dbReference>
<gene>
    <name evidence="5" type="ORF">EUTSA_v10029084mg</name>
</gene>
<dbReference type="PANTHER" id="PTHR19980:SF0">
    <property type="entry name" value="CLEAVAGE STIMULATION FACTOR SUBUNIT 3"/>
    <property type="match status" value="1"/>
</dbReference>
<feature type="domain" description="Suppressor of forked" evidence="4">
    <location>
        <begin position="27"/>
        <end position="95"/>
    </location>
</feature>
<dbReference type="Proteomes" id="UP000030689">
    <property type="component" value="Unassembled WGS sequence"/>
</dbReference>
<keyword evidence="2" id="KW-0677">Repeat</keyword>
<evidence type="ECO:0000313" key="5">
    <source>
        <dbReference type="EMBL" id="ESQ38492.1"/>
    </source>
</evidence>
<evidence type="ECO:0000256" key="1">
    <source>
        <dbReference type="ARBA" id="ARBA00004123"/>
    </source>
</evidence>